<proteinExistence type="predicted"/>
<gene>
    <name evidence="1" type="ORF">KP509_03G021800</name>
</gene>
<accession>A0A8T2V0T0</accession>
<dbReference type="OrthoDB" id="1060596at2759"/>
<name>A0A8T2V0T0_CERRI</name>
<dbReference type="Proteomes" id="UP000825935">
    <property type="component" value="Chromosome 3"/>
</dbReference>
<dbReference type="EMBL" id="CM035408">
    <property type="protein sequence ID" value="KAH7441022.1"/>
    <property type="molecule type" value="Genomic_DNA"/>
</dbReference>
<reference evidence="1" key="1">
    <citation type="submission" date="2021-08" db="EMBL/GenBank/DDBJ databases">
        <title>WGS assembly of Ceratopteris richardii.</title>
        <authorList>
            <person name="Marchant D.B."/>
            <person name="Chen G."/>
            <person name="Jenkins J."/>
            <person name="Shu S."/>
            <person name="Leebens-Mack J."/>
            <person name="Grimwood J."/>
            <person name="Schmutz J."/>
            <person name="Soltis P."/>
            <person name="Soltis D."/>
            <person name="Chen Z.-H."/>
        </authorList>
    </citation>
    <scope>NUCLEOTIDE SEQUENCE</scope>
    <source>
        <strain evidence="1">Whitten #5841</strain>
        <tissue evidence="1">Leaf</tissue>
    </source>
</reference>
<organism evidence="1 2">
    <name type="scientific">Ceratopteris richardii</name>
    <name type="common">Triangle waterfern</name>
    <dbReference type="NCBI Taxonomy" id="49495"/>
    <lineage>
        <taxon>Eukaryota</taxon>
        <taxon>Viridiplantae</taxon>
        <taxon>Streptophyta</taxon>
        <taxon>Embryophyta</taxon>
        <taxon>Tracheophyta</taxon>
        <taxon>Polypodiopsida</taxon>
        <taxon>Polypodiidae</taxon>
        <taxon>Polypodiales</taxon>
        <taxon>Pteridineae</taxon>
        <taxon>Pteridaceae</taxon>
        <taxon>Parkerioideae</taxon>
        <taxon>Ceratopteris</taxon>
    </lineage>
</organism>
<dbReference type="PANTHER" id="PTHR36409">
    <property type="entry name" value="EXPRESSED PROTEIN"/>
    <property type="match status" value="1"/>
</dbReference>
<comment type="caution">
    <text evidence="1">The sequence shown here is derived from an EMBL/GenBank/DDBJ whole genome shotgun (WGS) entry which is preliminary data.</text>
</comment>
<dbReference type="AlphaFoldDB" id="A0A8T2V0T0"/>
<keyword evidence="2" id="KW-1185">Reference proteome</keyword>
<evidence type="ECO:0000313" key="1">
    <source>
        <dbReference type="EMBL" id="KAH7441022.1"/>
    </source>
</evidence>
<sequence>MGAADSKFLSDTNATPSSDGITTIANRILQADPLLEKLKTLEIAEPLLKSPPSEVGLKDLLLRHVHNSEHGALDPTTTASLLTLYQEWQRVTSEKINKNQEDLSNKIEVVEALAMKLLQRFNSSLQLMKTSAADLEDVHTIKEEVKEMKRKFDNMLLQYDSLVKIMNAEGPDFLRADIKPFPSMESINKQRMTHST</sequence>
<evidence type="ECO:0000313" key="2">
    <source>
        <dbReference type="Proteomes" id="UP000825935"/>
    </source>
</evidence>
<protein>
    <recommendedName>
        <fullName evidence="3">BLOC-1-related complex subunit 5</fullName>
    </recommendedName>
</protein>
<evidence type="ECO:0008006" key="3">
    <source>
        <dbReference type="Google" id="ProtNLM"/>
    </source>
</evidence>
<dbReference type="PANTHER" id="PTHR36409:SF1">
    <property type="entry name" value="BLOC-1-RELATED COMPLEX SUBUNIT 5"/>
    <property type="match status" value="1"/>
</dbReference>